<dbReference type="GO" id="GO:0016773">
    <property type="term" value="F:phosphotransferase activity, alcohol group as acceptor"/>
    <property type="evidence" value="ECO:0007669"/>
    <property type="project" value="InterPro"/>
</dbReference>
<evidence type="ECO:0000313" key="2">
    <source>
        <dbReference type="Proteomes" id="UP000635245"/>
    </source>
</evidence>
<dbReference type="InterPro" id="IPR011009">
    <property type="entry name" value="Kinase-like_dom_sf"/>
</dbReference>
<dbReference type="InterPro" id="IPR006748">
    <property type="entry name" value="NH2Glyco/OHUrea_AB-resist_kin"/>
</dbReference>
<dbReference type="GO" id="GO:0019748">
    <property type="term" value="P:secondary metabolic process"/>
    <property type="evidence" value="ECO:0007669"/>
    <property type="project" value="InterPro"/>
</dbReference>
<name>A0A934QYK9_9PSEU</name>
<keyword evidence="2" id="KW-1185">Reference proteome</keyword>
<evidence type="ECO:0000313" key="1">
    <source>
        <dbReference type="EMBL" id="MBK1788911.1"/>
    </source>
</evidence>
<reference evidence="1" key="1">
    <citation type="submission" date="2020-12" db="EMBL/GenBank/DDBJ databases">
        <title>Prauserella sp. ASG 168, a novel actinomycete isolated from cave rock.</title>
        <authorList>
            <person name="Suriyachadkun C."/>
        </authorList>
    </citation>
    <scope>NUCLEOTIDE SEQUENCE</scope>
    <source>
        <strain evidence="1">ASG 168</strain>
    </source>
</reference>
<dbReference type="AlphaFoldDB" id="A0A934QYK9"/>
<sequence>MLRIMREPTIPPAFAAQLVAAEGEPGRRWLARLPGLVRRYCLRWGLEPDGDPMHGYVGLVLPVRRGGEAAVLKLTWLDTETRDEPVALAAWRGEGAVRLWESDPGEGVLLLERLASGRSLADVPIERAVAVAGGLLRRLSVPPPPLSRDLRDDAAGWAEELTASWDALGRPVPRRLLDAAVAVCRERGPHRANLMVNEDLHYENVLAGTREDWLVIDPKPIVADPEFGVIPLLWNRRAESGLSGLSELSTLSERFAAVVGAAGLDADLARDWTLVRAVVNWLWAVESDVDNVDDFVLAAVREIAPWAAGPRRVAGRVPW</sequence>
<organism evidence="1 2">
    <name type="scientific">Prauserella cavernicola</name>
    <dbReference type="NCBI Taxonomy" id="2800127"/>
    <lineage>
        <taxon>Bacteria</taxon>
        <taxon>Bacillati</taxon>
        <taxon>Actinomycetota</taxon>
        <taxon>Actinomycetes</taxon>
        <taxon>Pseudonocardiales</taxon>
        <taxon>Pseudonocardiaceae</taxon>
        <taxon>Prauserella</taxon>
    </lineage>
</organism>
<proteinExistence type="predicted"/>
<gene>
    <name evidence="1" type="ORF">JHE00_31665</name>
</gene>
<dbReference type="SUPFAM" id="SSF56112">
    <property type="entry name" value="Protein kinase-like (PK-like)"/>
    <property type="match status" value="1"/>
</dbReference>
<comment type="caution">
    <text evidence="1">The sequence shown here is derived from an EMBL/GenBank/DDBJ whole genome shotgun (WGS) entry which is preliminary data.</text>
</comment>
<protein>
    <submittedName>
        <fullName evidence="1">Aminoglycoside phosphotransferase</fullName>
    </submittedName>
</protein>
<dbReference type="EMBL" id="JAENJH010000012">
    <property type="protein sequence ID" value="MBK1788911.1"/>
    <property type="molecule type" value="Genomic_DNA"/>
</dbReference>
<accession>A0A934QYK9</accession>
<dbReference type="Proteomes" id="UP000635245">
    <property type="component" value="Unassembled WGS sequence"/>
</dbReference>
<dbReference type="Pfam" id="PF04655">
    <property type="entry name" value="APH_6_hur"/>
    <property type="match status" value="1"/>
</dbReference>